<name>A0ABM4CWF7_HYDVU</name>
<dbReference type="GeneID" id="100198502"/>
<comment type="similarity">
    <text evidence="1">Belongs to the PA28 family.</text>
</comment>
<feature type="domain" description="Proteasome activator PA28 N-terminal" evidence="3">
    <location>
        <begin position="15"/>
        <end position="59"/>
    </location>
</feature>
<feature type="domain" description="Proteasome activator PA28 C-terminal" evidence="4">
    <location>
        <begin position="108"/>
        <end position="249"/>
    </location>
</feature>
<evidence type="ECO:0000256" key="1">
    <source>
        <dbReference type="ARBA" id="ARBA00005883"/>
    </source>
</evidence>
<accession>A0ABM4CWF7</accession>
<protein>
    <submittedName>
        <fullName evidence="6">Proteasome activator complex subunit 3 isoform X2</fullName>
    </submittedName>
</protein>
<evidence type="ECO:0000313" key="5">
    <source>
        <dbReference type="Proteomes" id="UP001652625"/>
    </source>
</evidence>
<dbReference type="InterPro" id="IPR003185">
    <property type="entry name" value="Proteasome_activ_PA28_N"/>
</dbReference>
<gene>
    <name evidence="6" type="primary">LOC100198502</name>
</gene>
<evidence type="ECO:0000259" key="3">
    <source>
        <dbReference type="Pfam" id="PF02251"/>
    </source>
</evidence>
<dbReference type="PANTHER" id="PTHR10660">
    <property type="entry name" value="PROTEASOME REGULATOR PA28"/>
    <property type="match status" value="1"/>
</dbReference>
<dbReference type="InterPro" id="IPR036996">
    <property type="entry name" value="PA28_N_sf"/>
</dbReference>
<keyword evidence="2 6" id="KW-0647">Proteasome</keyword>
<dbReference type="PANTHER" id="PTHR10660:SF2">
    <property type="entry name" value="LD45860P"/>
    <property type="match status" value="1"/>
</dbReference>
<dbReference type="Pfam" id="PF02252">
    <property type="entry name" value="PA28_C"/>
    <property type="match status" value="1"/>
</dbReference>
<proteinExistence type="inferred from homology"/>
<dbReference type="Gene3D" id="1.20.120.180">
    <property type="entry name" value="Proteasome activator pa28, C-terminal domain"/>
    <property type="match status" value="1"/>
</dbReference>
<evidence type="ECO:0000313" key="6">
    <source>
        <dbReference type="RefSeq" id="XP_065666274.1"/>
    </source>
</evidence>
<dbReference type="Proteomes" id="UP001652625">
    <property type="component" value="Chromosome 11"/>
</dbReference>
<evidence type="ECO:0000259" key="4">
    <source>
        <dbReference type="Pfam" id="PF02252"/>
    </source>
</evidence>
<dbReference type="InterPro" id="IPR003186">
    <property type="entry name" value="PA28_C"/>
</dbReference>
<keyword evidence="5" id="KW-1185">Reference proteome</keyword>
<dbReference type="GO" id="GO:0000502">
    <property type="term" value="C:proteasome complex"/>
    <property type="evidence" value="ECO:0007669"/>
    <property type="project" value="UniProtKB-KW"/>
</dbReference>
<dbReference type="RefSeq" id="XP_065666274.1">
    <property type="nucleotide sequence ID" value="XM_065810202.1"/>
</dbReference>
<evidence type="ECO:0000256" key="2">
    <source>
        <dbReference type="ARBA" id="ARBA00022942"/>
    </source>
</evidence>
<sequence length="254" mass="29491">MSSSDYKFGNLNLKNAKEVSDYAAQIVVDTEKLVTHSIPDKIFALDKMIKDEFLVVKDVVQQNIDHFETLNSNSNHNDSFNDGIIMNSKKRKIDDEDQDTLPHAAKSFPCNKRLLKLINIIKPEVQDMVEICEKMQMWIQLLIPKIEDGNNFGVSIQEEVLNEIHRIQSDSVTYLDSISRYYITRGKIVSKIVKYPFLNDYKRAVKEIDDKEFMNLKFGINELKSNYLLILDLVSKNYEKIKKPRSSNNLNAMY</sequence>
<dbReference type="SUPFAM" id="SSF47216">
    <property type="entry name" value="Proteasome activator"/>
    <property type="match status" value="1"/>
</dbReference>
<dbReference type="Gene3D" id="1.20.5.120">
    <property type="entry name" value="Proteasome activator pa28, N-terminal domain"/>
    <property type="match status" value="1"/>
</dbReference>
<dbReference type="InterPro" id="IPR009077">
    <property type="entry name" value="Proteasome_activ_PA28"/>
</dbReference>
<dbReference type="InterPro" id="IPR036252">
    <property type="entry name" value="Proteasome_activ_sf"/>
</dbReference>
<organism evidence="5 6">
    <name type="scientific">Hydra vulgaris</name>
    <name type="common">Hydra</name>
    <name type="synonym">Hydra attenuata</name>
    <dbReference type="NCBI Taxonomy" id="6087"/>
    <lineage>
        <taxon>Eukaryota</taxon>
        <taxon>Metazoa</taxon>
        <taxon>Cnidaria</taxon>
        <taxon>Hydrozoa</taxon>
        <taxon>Hydroidolina</taxon>
        <taxon>Anthoathecata</taxon>
        <taxon>Aplanulata</taxon>
        <taxon>Hydridae</taxon>
        <taxon>Hydra</taxon>
    </lineage>
</organism>
<dbReference type="InterPro" id="IPR036997">
    <property type="entry name" value="PA28_C_sf"/>
</dbReference>
<dbReference type="Pfam" id="PF02251">
    <property type="entry name" value="PA28_N"/>
    <property type="match status" value="1"/>
</dbReference>
<reference evidence="6" key="1">
    <citation type="submission" date="2025-08" db="UniProtKB">
        <authorList>
            <consortium name="RefSeq"/>
        </authorList>
    </citation>
    <scope>IDENTIFICATION</scope>
</reference>